<dbReference type="PROSITE" id="PS50984">
    <property type="entry name" value="TRUD"/>
    <property type="match status" value="1"/>
</dbReference>
<comment type="catalytic activity">
    <reaction evidence="4">
        <text>uridine(13) in tRNA = pseudouridine(13) in tRNA</text>
        <dbReference type="Rhea" id="RHEA:42540"/>
        <dbReference type="Rhea" id="RHEA-COMP:10105"/>
        <dbReference type="Rhea" id="RHEA-COMP:10106"/>
        <dbReference type="ChEBI" id="CHEBI:65314"/>
        <dbReference type="ChEBI" id="CHEBI:65315"/>
        <dbReference type="EC" id="5.4.99.27"/>
    </reaction>
</comment>
<organism evidence="6 7">
    <name type="scientific">OM182 bacterium</name>
    <dbReference type="NCBI Taxonomy" id="2510334"/>
    <lineage>
        <taxon>Bacteria</taxon>
        <taxon>Pseudomonadati</taxon>
        <taxon>Pseudomonadota</taxon>
        <taxon>Gammaproteobacteria</taxon>
        <taxon>OMG group</taxon>
        <taxon>OM182 clade</taxon>
    </lineage>
</organism>
<dbReference type="InterPro" id="IPR020103">
    <property type="entry name" value="PsdUridine_synth_cat_dom_sf"/>
</dbReference>
<evidence type="ECO:0000256" key="2">
    <source>
        <dbReference type="ARBA" id="ARBA00022694"/>
    </source>
</evidence>
<dbReference type="InterPro" id="IPR020119">
    <property type="entry name" value="PsdUridine_synth_TruD_CS"/>
</dbReference>
<feature type="domain" description="TRUD" evidence="5">
    <location>
        <begin position="185"/>
        <end position="346"/>
    </location>
</feature>
<dbReference type="Pfam" id="PF01142">
    <property type="entry name" value="TruD"/>
    <property type="match status" value="2"/>
</dbReference>
<gene>
    <name evidence="4" type="primary">truD</name>
    <name evidence="6" type="ORF">EVA69_06640</name>
</gene>
<protein>
    <recommendedName>
        <fullName evidence="4">tRNA pseudouridine synthase D</fullName>
        <ecNumber evidence="4">5.4.99.27</ecNumber>
    </recommendedName>
    <alternativeName>
        <fullName evidence="4">tRNA pseudouridine(13) synthase</fullName>
    </alternativeName>
    <alternativeName>
        <fullName evidence="4">tRNA pseudouridylate synthase D</fullName>
    </alternativeName>
    <alternativeName>
        <fullName evidence="4">tRNA-uridine isomerase D</fullName>
    </alternativeName>
</protein>
<name>A0A520RTH5_9GAMM</name>
<dbReference type="InterPro" id="IPR001656">
    <property type="entry name" value="PsdUridine_synth_TruD"/>
</dbReference>
<sequence>MLSPELSELDQIKFEESFLQLDSLAYATGKPELLARIKQHWDDFRVDEELGFAPTGAGEHLLLRIEKAGQSTTEVARQISSTLGISDSDIGYSGMKDRQARTRQWFSIRLDQAAEAELGRLQSDQLQILEQSRNQRKLQIGAHKANHFQLILREVMGVNASGAESPATNAEASLDRKLQTLAQQGVPNYFGSQRFGRDLSNLHQVRELLRAEASQAVATRNRYRHKRKRSMLYSAARAYLFNQLLSARITRGNWASYVDGDVLNLNHTKRCFLVEPGAWGPELQQRLDELDIHITGLLPGRIDSKDRYVTRGQSADTEKAVCKEFAELVTGLEQQGLSAARRPLRFQVQQLQWQWLDSTTVSLAFTLPTGAYATSLLREVCLLRENEHSH</sequence>
<dbReference type="SUPFAM" id="SSF55120">
    <property type="entry name" value="Pseudouridine synthase"/>
    <property type="match status" value="1"/>
</dbReference>
<dbReference type="GO" id="GO:0031119">
    <property type="term" value="P:tRNA pseudouridine synthesis"/>
    <property type="evidence" value="ECO:0007669"/>
    <property type="project" value="UniProtKB-UniRule"/>
</dbReference>
<dbReference type="GO" id="GO:0160150">
    <property type="term" value="F:tRNA pseudouridine(13) synthase activity"/>
    <property type="evidence" value="ECO:0007669"/>
    <property type="project" value="UniProtKB-EC"/>
</dbReference>
<comment type="caution">
    <text evidence="6">The sequence shown here is derived from an EMBL/GenBank/DDBJ whole genome shotgun (WGS) entry which is preliminary data.</text>
</comment>
<evidence type="ECO:0000313" key="6">
    <source>
        <dbReference type="EMBL" id="RZO73495.1"/>
    </source>
</evidence>
<dbReference type="PROSITE" id="PS01268">
    <property type="entry name" value="UPF0024"/>
    <property type="match status" value="1"/>
</dbReference>
<proteinExistence type="inferred from homology"/>
<feature type="active site" description="Nucleophile" evidence="4">
    <location>
        <position position="97"/>
    </location>
</feature>
<evidence type="ECO:0000256" key="1">
    <source>
        <dbReference type="ARBA" id="ARBA00007953"/>
    </source>
</evidence>
<accession>A0A520RTH5</accession>
<dbReference type="InterPro" id="IPR011760">
    <property type="entry name" value="PsdUridine_synth_TruD_insert"/>
</dbReference>
<dbReference type="AlphaFoldDB" id="A0A520RTH5"/>
<evidence type="ECO:0000256" key="3">
    <source>
        <dbReference type="ARBA" id="ARBA00023235"/>
    </source>
</evidence>
<keyword evidence="2 4" id="KW-0819">tRNA processing</keyword>
<dbReference type="GO" id="GO:0003723">
    <property type="term" value="F:RNA binding"/>
    <property type="evidence" value="ECO:0007669"/>
    <property type="project" value="InterPro"/>
</dbReference>
<dbReference type="GO" id="GO:0005829">
    <property type="term" value="C:cytosol"/>
    <property type="evidence" value="ECO:0007669"/>
    <property type="project" value="TreeGrafter"/>
</dbReference>
<dbReference type="InterPro" id="IPR050170">
    <property type="entry name" value="TruD_pseudoU_synthase"/>
</dbReference>
<dbReference type="Gene3D" id="3.30.2340.10">
    <property type="entry name" value="TruD, insertion domain"/>
    <property type="match status" value="1"/>
</dbReference>
<dbReference type="EMBL" id="SHAH01000125">
    <property type="protein sequence ID" value="RZO73495.1"/>
    <property type="molecule type" value="Genomic_DNA"/>
</dbReference>
<reference evidence="6 7" key="1">
    <citation type="submission" date="2019-02" db="EMBL/GenBank/DDBJ databases">
        <title>Prokaryotic population dynamics and viral predation in marine succession experiment using metagenomics: the confinement effect.</title>
        <authorList>
            <person name="Haro-Moreno J.M."/>
            <person name="Rodriguez-Valera F."/>
            <person name="Lopez-Perez M."/>
        </authorList>
    </citation>
    <scope>NUCLEOTIDE SEQUENCE [LARGE SCALE GENOMIC DNA]</scope>
    <source>
        <strain evidence="6">MED-G158</strain>
    </source>
</reference>
<dbReference type="InterPro" id="IPR043165">
    <property type="entry name" value="TruD_insert_sf"/>
</dbReference>
<dbReference type="EC" id="5.4.99.27" evidence="4"/>
<evidence type="ECO:0000313" key="7">
    <source>
        <dbReference type="Proteomes" id="UP000320404"/>
    </source>
</evidence>
<dbReference type="HAMAP" id="MF_01082">
    <property type="entry name" value="TruD"/>
    <property type="match status" value="1"/>
</dbReference>
<dbReference type="Gene3D" id="3.30.2350.20">
    <property type="entry name" value="TruD, catalytic domain"/>
    <property type="match status" value="1"/>
</dbReference>
<dbReference type="PANTHER" id="PTHR47811:SF1">
    <property type="entry name" value="TRNA PSEUDOURIDINE SYNTHASE D"/>
    <property type="match status" value="1"/>
</dbReference>
<comment type="similarity">
    <text evidence="1 4">Belongs to the pseudouridine synthase TruD family.</text>
</comment>
<evidence type="ECO:0000256" key="4">
    <source>
        <dbReference type="HAMAP-Rule" id="MF_01082"/>
    </source>
</evidence>
<dbReference type="PANTHER" id="PTHR47811">
    <property type="entry name" value="TRNA PSEUDOURIDINE SYNTHASE D"/>
    <property type="match status" value="1"/>
</dbReference>
<dbReference type="InterPro" id="IPR042214">
    <property type="entry name" value="TruD_catalytic"/>
</dbReference>
<evidence type="ECO:0000259" key="5">
    <source>
        <dbReference type="PROSITE" id="PS50984"/>
    </source>
</evidence>
<comment type="function">
    <text evidence="4">Responsible for synthesis of pseudouridine from uracil-13 in transfer RNAs.</text>
</comment>
<keyword evidence="3 4" id="KW-0413">Isomerase</keyword>
<dbReference type="Proteomes" id="UP000320404">
    <property type="component" value="Unassembled WGS sequence"/>
</dbReference>
<dbReference type="PIRSF" id="PIRSF037016">
    <property type="entry name" value="Pseudouridin_synth_euk_prd"/>
    <property type="match status" value="1"/>
</dbReference>